<evidence type="ECO:0000313" key="4">
    <source>
        <dbReference type="Proteomes" id="UP000799423"/>
    </source>
</evidence>
<dbReference type="Pfam" id="PF00188">
    <property type="entry name" value="CAP"/>
    <property type="match status" value="1"/>
</dbReference>
<feature type="domain" description="SCP" evidence="2">
    <location>
        <begin position="38"/>
        <end position="170"/>
    </location>
</feature>
<protein>
    <submittedName>
        <fullName evidence="3">PR-1-like protein</fullName>
    </submittedName>
</protein>
<dbReference type="Gene3D" id="3.40.33.10">
    <property type="entry name" value="CAP"/>
    <property type="match status" value="1"/>
</dbReference>
<name>A0A6A7AQS2_9PLEO</name>
<dbReference type="InterPro" id="IPR001283">
    <property type="entry name" value="CRISP-related"/>
</dbReference>
<feature type="chain" id="PRO_5025499985" evidence="1">
    <location>
        <begin position="23"/>
        <end position="206"/>
    </location>
</feature>
<organism evidence="3 4">
    <name type="scientific">Plenodomus tracheiphilus IPT5</name>
    <dbReference type="NCBI Taxonomy" id="1408161"/>
    <lineage>
        <taxon>Eukaryota</taxon>
        <taxon>Fungi</taxon>
        <taxon>Dikarya</taxon>
        <taxon>Ascomycota</taxon>
        <taxon>Pezizomycotina</taxon>
        <taxon>Dothideomycetes</taxon>
        <taxon>Pleosporomycetidae</taxon>
        <taxon>Pleosporales</taxon>
        <taxon>Pleosporineae</taxon>
        <taxon>Leptosphaeriaceae</taxon>
        <taxon>Plenodomus</taxon>
    </lineage>
</organism>
<keyword evidence="4" id="KW-1185">Reference proteome</keyword>
<dbReference type="SUPFAM" id="SSF55797">
    <property type="entry name" value="PR-1-like"/>
    <property type="match status" value="1"/>
</dbReference>
<proteinExistence type="predicted"/>
<dbReference type="Proteomes" id="UP000799423">
    <property type="component" value="Unassembled WGS sequence"/>
</dbReference>
<dbReference type="OrthoDB" id="337038at2759"/>
<dbReference type="PANTHER" id="PTHR10334">
    <property type="entry name" value="CYSTEINE-RICH SECRETORY PROTEIN-RELATED"/>
    <property type="match status" value="1"/>
</dbReference>
<dbReference type="SMART" id="SM00198">
    <property type="entry name" value="SCP"/>
    <property type="match status" value="1"/>
</dbReference>
<dbReference type="EMBL" id="MU006354">
    <property type="protein sequence ID" value="KAF2845084.1"/>
    <property type="molecule type" value="Genomic_DNA"/>
</dbReference>
<dbReference type="GO" id="GO:0005576">
    <property type="term" value="C:extracellular region"/>
    <property type="evidence" value="ECO:0007669"/>
    <property type="project" value="InterPro"/>
</dbReference>
<gene>
    <name evidence="3" type="ORF">T440DRAFT_460992</name>
</gene>
<accession>A0A6A7AQS2</accession>
<sequence>MPSSVLTSLFLSSLVFSIPVFAQQSGSESSTQYTDDTQFRDAVLNVTNTYRKQHNATALEWNSTLADFAADWSEDCEFKHSGGPYGENLASGYANVTDSIVGWGEERERYDFRGGDFSSSAGHFTQLVWKNTTQVGCSRTQCNAGQQGGDGDAPGWYLVCEYSPAGNVIGAFVENVQEENASSMLKGNTGVLWIAVFASCLGSWLI</sequence>
<dbReference type="PROSITE" id="PS01009">
    <property type="entry name" value="CRISP_1"/>
    <property type="match status" value="1"/>
</dbReference>
<evidence type="ECO:0000313" key="3">
    <source>
        <dbReference type="EMBL" id="KAF2845084.1"/>
    </source>
</evidence>
<evidence type="ECO:0000256" key="1">
    <source>
        <dbReference type="SAM" id="SignalP"/>
    </source>
</evidence>
<keyword evidence="1" id="KW-0732">Signal</keyword>
<dbReference type="InterPro" id="IPR035940">
    <property type="entry name" value="CAP_sf"/>
</dbReference>
<reference evidence="3" key="1">
    <citation type="submission" date="2020-01" db="EMBL/GenBank/DDBJ databases">
        <authorList>
            <consortium name="DOE Joint Genome Institute"/>
            <person name="Haridas S."/>
            <person name="Albert R."/>
            <person name="Binder M."/>
            <person name="Bloem J."/>
            <person name="Labutti K."/>
            <person name="Salamov A."/>
            <person name="Andreopoulos B."/>
            <person name="Baker S.E."/>
            <person name="Barry K."/>
            <person name="Bills G."/>
            <person name="Bluhm B.H."/>
            <person name="Cannon C."/>
            <person name="Castanera R."/>
            <person name="Culley D.E."/>
            <person name="Daum C."/>
            <person name="Ezra D."/>
            <person name="Gonzalez J.B."/>
            <person name="Henrissat B."/>
            <person name="Kuo A."/>
            <person name="Liang C."/>
            <person name="Lipzen A."/>
            <person name="Lutzoni F."/>
            <person name="Magnuson J."/>
            <person name="Mondo S."/>
            <person name="Nolan M."/>
            <person name="Ohm R."/>
            <person name="Pangilinan J."/>
            <person name="Park H.-J."/>
            <person name="Ramirez L."/>
            <person name="Alfaro M."/>
            <person name="Sun H."/>
            <person name="Tritt A."/>
            <person name="Yoshinaga Y."/>
            <person name="Zwiers L.-H."/>
            <person name="Turgeon B.G."/>
            <person name="Goodwin S.B."/>
            <person name="Spatafora J.W."/>
            <person name="Crous P.W."/>
            <person name="Grigoriev I.V."/>
        </authorList>
    </citation>
    <scope>NUCLEOTIDE SEQUENCE</scope>
    <source>
        <strain evidence="3">IPT5</strain>
    </source>
</reference>
<dbReference type="AlphaFoldDB" id="A0A6A7AQS2"/>
<evidence type="ECO:0000259" key="2">
    <source>
        <dbReference type="SMART" id="SM00198"/>
    </source>
</evidence>
<dbReference type="PRINTS" id="PR00837">
    <property type="entry name" value="V5TPXLIKE"/>
</dbReference>
<dbReference type="InterPro" id="IPR014044">
    <property type="entry name" value="CAP_dom"/>
</dbReference>
<dbReference type="InterPro" id="IPR018244">
    <property type="entry name" value="Allrgn_V5/Tpx1_CS"/>
</dbReference>
<feature type="signal peptide" evidence="1">
    <location>
        <begin position="1"/>
        <end position="22"/>
    </location>
</feature>